<gene>
    <name evidence="5" type="ORF">STRIC_0188</name>
</gene>
<dbReference type="CDD" id="cd03221">
    <property type="entry name" value="ABCF_EF-3"/>
    <property type="match status" value="1"/>
</dbReference>
<dbReference type="SUPFAM" id="SSF52540">
    <property type="entry name" value="P-loop containing nucleoside triphosphate hydrolases"/>
    <property type="match status" value="2"/>
</dbReference>
<keyword evidence="6" id="KW-1185">Reference proteome</keyword>
<protein>
    <submittedName>
        <fullName evidence="5">ABC transporter, ATP-binding protein</fullName>
    </submittedName>
</protein>
<dbReference type="AlphaFoldDB" id="G5K0R2"/>
<dbReference type="PROSITE" id="PS50893">
    <property type="entry name" value="ABC_TRANSPORTER_2"/>
    <property type="match status" value="1"/>
</dbReference>
<organism evidence="5 6">
    <name type="scientific">Streptococcus ictaluri 707-05</name>
    <dbReference type="NCBI Taxonomy" id="764299"/>
    <lineage>
        <taxon>Bacteria</taxon>
        <taxon>Bacillati</taxon>
        <taxon>Bacillota</taxon>
        <taxon>Bacilli</taxon>
        <taxon>Lactobacillales</taxon>
        <taxon>Streptococcaceae</taxon>
        <taxon>Streptococcus</taxon>
    </lineage>
</organism>
<evidence type="ECO:0000259" key="4">
    <source>
        <dbReference type="PROSITE" id="PS50893"/>
    </source>
</evidence>
<dbReference type="InterPro" id="IPR003439">
    <property type="entry name" value="ABC_transporter-like_ATP-bd"/>
</dbReference>
<name>G5K0R2_9STRE</name>
<keyword evidence="2" id="KW-0547">Nucleotide-binding</keyword>
<keyword evidence="3 5" id="KW-0067">ATP-binding</keyword>
<dbReference type="Gene3D" id="3.40.50.300">
    <property type="entry name" value="P-loop containing nucleotide triphosphate hydrolases"/>
    <property type="match status" value="3"/>
</dbReference>
<proteinExistence type="predicted"/>
<dbReference type="SMART" id="SM00382">
    <property type="entry name" value="AAA"/>
    <property type="match status" value="2"/>
</dbReference>
<dbReference type="InterPro" id="IPR003593">
    <property type="entry name" value="AAA+_ATPase"/>
</dbReference>
<dbReference type="PANTHER" id="PTHR19211:SF100">
    <property type="entry name" value="RIBOSOME PROTECTION PROTEIN VMLR"/>
    <property type="match status" value="1"/>
</dbReference>
<dbReference type="EMBL" id="AEUX02000003">
    <property type="protein sequence ID" value="EHI70575.1"/>
    <property type="molecule type" value="Genomic_DNA"/>
</dbReference>
<evidence type="ECO:0000313" key="6">
    <source>
        <dbReference type="Proteomes" id="UP000003330"/>
    </source>
</evidence>
<accession>G5K0R2</accession>
<dbReference type="OrthoDB" id="9760950at2"/>
<feature type="domain" description="ABC transporter" evidence="4">
    <location>
        <begin position="4"/>
        <end position="174"/>
    </location>
</feature>
<comment type="caution">
    <text evidence="5">The sequence shown here is derived from an EMBL/GenBank/DDBJ whole genome shotgun (WGS) entry which is preliminary data.</text>
</comment>
<dbReference type="GO" id="GO:0005524">
    <property type="term" value="F:ATP binding"/>
    <property type="evidence" value="ECO:0007669"/>
    <property type="project" value="UniProtKB-KW"/>
</dbReference>
<evidence type="ECO:0000313" key="5">
    <source>
        <dbReference type="EMBL" id="EHI70575.1"/>
    </source>
</evidence>
<sequence>MEILRISDYQLRIEDRDLLAIKDLSLHLGEKIVLLGENGVGKTSFFKSLIGQIDDYEGRLVLNSDFVYVPQIKEASQQSGGEQMMAYLKKAFQKKPTLLLLDEPSSHLDSNNQQWLISQLLAFKGTAVVISHDRKLINDVSQKIWLIEDKTIKVYPGNYHDFQELRAREEARRLRELKSYRQKVAQLEHAILMKKEKAKKMSRRKKKNVSSSDWKVNAFAGSYDSQAKAVAKTSKVMEKRLANLPEVKDIPKKQWAKLKDSSDKQATPNTLIRLTEGQLFRKEEYLFDYPDFINRGHDKVVIKGRNKAGKSSFLEALVDHKLPGYYAQGLEISYFRQDQLNLDLDLSAFDIIQKQSNQSQHIIFNSLAMMGIDYHKAKQKITCLSGGERIRVSLVLMLLRPHHLLILDEPTNYLDLVAIEALEVYLKEYLGALLLVSHDEVFCQKVASVHYEIDQCRMQKLT</sequence>
<evidence type="ECO:0000256" key="3">
    <source>
        <dbReference type="ARBA" id="ARBA00022840"/>
    </source>
</evidence>
<dbReference type="InterPro" id="IPR032781">
    <property type="entry name" value="ABC_tran_Xtn"/>
</dbReference>
<dbReference type="Pfam" id="PF00005">
    <property type="entry name" value="ABC_tran"/>
    <property type="match status" value="2"/>
</dbReference>
<dbReference type="STRING" id="764299.STRIC_0188"/>
<reference evidence="5 6" key="1">
    <citation type="journal article" date="2014" name="Int. J. Syst. Evol. Microbiol.">
        <title>Phylogenomics and the dynamic genome evolution of the genus Streptococcus.</title>
        <authorList>
            <consortium name="The Broad Institute Genome Sequencing Platform"/>
            <person name="Richards V.P."/>
            <person name="Palmer S.R."/>
            <person name="Pavinski Bitar P.D."/>
            <person name="Qin X."/>
            <person name="Weinstock G.M."/>
            <person name="Highlander S.K."/>
            <person name="Town C.D."/>
            <person name="Burne R.A."/>
            <person name="Stanhope M.J."/>
        </authorList>
    </citation>
    <scope>NUCLEOTIDE SEQUENCE [LARGE SCALE GENOMIC DNA]</scope>
    <source>
        <strain evidence="5 6">707-05</strain>
    </source>
</reference>
<dbReference type="Proteomes" id="UP000003330">
    <property type="component" value="Unassembled WGS sequence"/>
</dbReference>
<evidence type="ECO:0000256" key="1">
    <source>
        <dbReference type="ARBA" id="ARBA00022737"/>
    </source>
</evidence>
<keyword evidence="1" id="KW-0677">Repeat</keyword>
<dbReference type="eggNOG" id="COG0488">
    <property type="taxonomic scope" value="Bacteria"/>
</dbReference>
<dbReference type="InterPro" id="IPR027417">
    <property type="entry name" value="P-loop_NTPase"/>
</dbReference>
<dbReference type="GO" id="GO:0016887">
    <property type="term" value="F:ATP hydrolysis activity"/>
    <property type="evidence" value="ECO:0007669"/>
    <property type="project" value="InterPro"/>
</dbReference>
<dbReference type="PANTHER" id="PTHR19211">
    <property type="entry name" value="ATP-BINDING TRANSPORT PROTEIN-RELATED"/>
    <property type="match status" value="1"/>
</dbReference>
<dbReference type="InterPro" id="IPR050611">
    <property type="entry name" value="ABCF"/>
</dbReference>
<dbReference type="Pfam" id="PF12848">
    <property type="entry name" value="ABC_tran_Xtn"/>
    <property type="match status" value="1"/>
</dbReference>
<evidence type="ECO:0000256" key="2">
    <source>
        <dbReference type="ARBA" id="ARBA00022741"/>
    </source>
</evidence>